<dbReference type="PANTHER" id="PTHR24559:SF444">
    <property type="entry name" value="REVERSE TRANSCRIPTASE DOMAIN-CONTAINING PROTEIN"/>
    <property type="match status" value="1"/>
</dbReference>
<dbReference type="Gene3D" id="3.10.10.10">
    <property type="entry name" value="HIV Type 1 Reverse Transcriptase, subunit A, domain 1"/>
    <property type="match status" value="1"/>
</dbReference>
<dbReference type="GO" id="GO:0016787">
    <property type="term" value="F:hydrolase activity"/>
    <property type="evidence" value="ECO:0007669"/>
    <property type="project" value="UniProtKB-KW"/>
</dbReference>
<dbReference type="Pfam" id="PF07727">
    <property type="entry name" value="RVT_2"/>
    <property type="match status" value="1"/>
</dbReference>
<sequence length="1731" mass="196242">MKMRYNRKVPRAQWRKIHDIGADEDITLVNDQDDVEMFDVNDLHGEEVFVDKDDVDKEVNAAGELNASSIATTINAATTITIDEVTLAKALAELKASKPKVKGVVIQEPSESTTATTTKIISSKHLQDKGKGIMVEEAMKPKKKDQIRFDEEAALKLQAELQVEFIEEQSLAREKAQKELEENVALIEKWDDVQAKINTDYQMAKRLQAEEQQELTDEEKATLKKQKVDDDKEIAKHKKLIEIIPNEEELAINAIPLAVKSPKIDDWKFHKEGKKSYYQIIRADGNSKMYMVFNRMLKEFNKEDLEDLYNLERIVGIKSHLNVVGITAAHIDVNTALIDDLSSCAGSELGSELTSLTGKDIQYASSDTRPPMLDRIDFASWQQRIRLYYQGKENEVNILNLFDKGPFQIGTLRETLTEGTKGALHLGPERPRVYSDLTSEEKDEYKADIRATNILLQGLPKDMSSKVDYVLQLQWYGPPSKEIHSAQATTKLKILQRQDFADASLEEWVALEEERLLFIAGGQDNTVDEDVDEKPIQDLALNVDNVFQTDDCEAFDSDVDEAPTTQTMFMANLSSVDPVYDKAGSSYDSDILSEVHNHDHYQDAVCEHHEVHEMHDDVQPNYVVDSHVDSTSDSNMILYDQYVKDNAMPAIQINVSSIPNDAYMMILNDMYEQPAQHVSVTTHNNVADKSLNAELATYKEQVELKIENEIQSVKMQLASTINHNKSMVEEVASLKKDFKPKENKYLEESLDMKALKEKVKDKLFKQDQSLQTVHILCKPKPYYDEQKKLAISHKFPLFLARVKQVQPALDNGHEDGPDFDPVFEIKKLKASFKEKTTNNSKVHLDYLKHLKESVETLREIVEEVKEFHKKFIGTVRFGNDHFGAIIGYEDYVIGDSVISRMLLLLLATPKIDHSFTLVITKPHMSCCMIRSLILPFFVSLVPFIIQQMTLKILANCNQQISLGLVPNLVPTAPYVPPTNKELEILFQPMFDEYLEPPRVERSVSFAPAVLVPVNSVGTPSSTSIDQDAPSPSHSSSSSALQSLCLHQGVVAKSTLMDESSFAPIDNDPFINIFSLESSSEASSFGDTNSAESTYITQTLHHLEKWIKDHLISNIYKVKLDEYGDVLKNKARLVAKGYRQEEGIDFEESFALAVHIKTIRIFIANAVSKNMTIYQMDVKTAFLNGELKEEVYVSQPEDFVNPDHLTYVYRLKKALYGLKQAPRACDSLLLTPLCCDDIHDVTPRVFALASGISILLAVGTPSTGSGNLYCQWELSPGSRNALCILFPTSTTRPASIAEDSFVKVGKFHFPIDFVVVDYVVDPRTPLLLSSLSLTPFEGGNFILEEIEACLTSKSIPLGIDDTDFDLEGDILLEELLNKDPSSSSLSLKELNVEEIKTVKSSIDEPPELELKELPSHLEYAFLEGTDKLSVIISKELKDEEKSTLLKDDFKPTVQHQRKVNVKIHEVIKKEVIKLLDAGLIYPIFDSLLVTGWRVCIDYQKLNDATRKYHFLLPFMDQMLERLAENEFYCFLDGFSGYFQISIDPQDQEKTTFTCPYRMFAYRCMPFDLCNAPGTFQRCMMVIFHDMIEKTIEGIVLGHKISKSGIKVDRAKVDVIAKLPYPNSVKGAVLGQRKTKHFQPIHYVSKTMTDAQAHYTMTENELLAVVYAFEKFRPYLVLSKTIVYTDHSALKYLLAKQHAKPRLLWRILLLQEFDVIIRDKKERRISRLTICLD</sequence>
<feature type="domain" description="Reverse transcriptase RNase H-like" evidence="9">
    <location>
        <begin position="1624"/>
        <end position="1711"/>
    </location>
</feature>
<proteinExistence type="predicted"/>
<evidence type="ECO:0000259" key="8">
    <source>
        <dbReference type="Pfam" id="PF07727"/>
    </source>
</evidence>
<comment type="caution">
    <text evidence="10">The sequence shown here is derived from an EMBL/GenBank/DDBJ whole genome shotgun (WGS) entry which is preliminary data.</text>
</comment>
<dbReference type="InterPro" id="IPR043502">
    <property type="entry name" value="DNA/RNA_pol_sf"/>
</dbReference>
<dbReference type="Pfam" id="PF17917">
    <property type="entry name" value="RT_RNaseH"/>
    <property type="match status" value="1"/>
</dbReference>
<dbReference type="Gene3D" id="3.30.70.270">
    <property type="match status" value="1"/>
</dbReference>
<feature type="domain" description="Reverse transcriptase Ty1/copia-type" evidence="8">
    <location>
        <begin position="1113"/>
        <end position="1226"/>
    </location>
</feature>
<evidence type="ECO:0000313" key="10">
    <source>
        <dbReference type="EMBL" id="GEU61882.1"/>
    </source>
</evidence>
<dbReference type="GO" id="GO:0004519">
    <property type="term" value="F:endonuclease activity"/>
    <property type="evidence" value="ECO:0007669"/>
    <property type="project" value="UniProtKB-KW"/>
</dbReference>
<dbReference type="CDD" id="cd09274">
    <property type="entry name" value="RNase_HI_RT_Ty3"/>
    <property type="match status" value="1"/>
</dbReference>
<dbReference type="InterPro" id="IPR043128">
    <property type="entry name" value="Rev_trsase/Diguanyl_cyclase"/>
</dbReference>
<keyword evidence="5" id="KW-0378">Hydrolase</keyword>
<dbReference type="InterPro" id="IPR041373">
    <property type="entry name" value="RT_RNaseH"/>
</dbReference>
<keyword evidence="1" id="KW-0808">Transferase</keyword>
<gene>
    <name evidence="10" type="ORF">Tci_033860</name>
</gene>
<evidence type="ECO:0000256" key="3">
    <source>
        <dbReference type="ARBA" id="ARBA00022722"/>
    </source>
</evidence>
<dbReference type="Pfam" id="PF00078">
    <property type="entry name" value="RVT_1"/>
    <property type="match status" value="1"/>
</dbReference>
<reference evidence="10" key="1">
    <citation type="journal article" date="2019" name="Sci. Rep.">
        <title>Draft genome of Tanacetum cinerariifolium, the natural source of mosquito coil.</title>
        <authorList>
            <person name="Yamashiro T."/>
            <person name="Shiraishi A."/>
            <person name="Satake H."/>
            <person name="Nakayama K."/>
        </authorList>
    </citation>
    <scope>NUCLEOTIDE SEQUENCE</scope>
</reference>
<organism evidence="10">
    <name type="scientific">Tanacetum cinerariifolium</name>
    <name type="common">Dalmatian daisy</name>
    <name type="synonym">Chrysanthemum cinerariifolium</name>
    <dbReference type="NCBI Taxonomy" id="118510"/>
    <lineage>
        <taxon>Eukaryota</taxon>
        <taxon>Viridiplantae</taxon>
        <taxon>Streptophyta</taxon>
        <taxon>Embryophyta</taxon>
        <taxon>Tracheophyta</taxon>
        <taxon>Spermatophyta</taxon>
        <taxon>Magnoliopsida</taxon>
        <taxon>eudicotyledons</taxon>
        <taxon>Gunneridae</taxon>
        <taxon>Pentapetalae</taxon>
        <taxon>asterids</taxon>
        <taxon>campanulids</taxon>
        <taxon>Asterales</taxon>
        <taxon>Asteraceae</taxon>
        <taxon>Asteroideae</taxon>
        <taxon>Anthemideae</taxon>
        <taxon>Anthemidinae</taxon>
        <taxon>Tanacetum</taxon>
    </lineage>
</organism>
<dbReference type="CDD" id="cd01647">
    <property type="entry name" value="RT_LTR"/>
    <property type="match status" value="1"/>
</dbReference>
<evidence type="ECO:0000259" key="9">
    <source>
        <dbReference type="Pfam" id="PF17917"/>
    </source>
</evidence>
<keyword evidence="3" id="KW-0540">Nuclease</keyword>
<dbReference type="EMBL" id="BKCJ010004577">
    <property type="protein sequence ID" value="GEU61882.1"/>
    <property type="molecule type" value="Genomic_DNA"/>
</dbReference>
<evidence type="ECO:0000256" key="5">
    <source>
        <dbReference type="ARBA" id="ARBA00022801"/>
    </source>
</evidence>
<dbReference type="GO" id="GO:0003964">
    <property type="term" value="F:RNA-directed DNA polymerase activity"/>
    <property type="evidence" value="ECO:0007669"/>
    <property type="project" value="UniProtKB-KW"/>
</dbReference>
<dbReference type="InterPro" id="IPR013103">
    <property type="entry name" value="RVT_2"/>
</dbReference>
<keyword evidence="6 10" id="KW-0695">RNA-directed DNA polymerase</keyword>
<evidence type="ECO:0000256" key="4">
    <source>
        <dbReference type="ARBA" id="ARBA00022759"/>
    </source>
</evidence>
<name>A0A6L2LN09_TANCI</name>
<dbReference type="SUPFAM" id="SSF56672">
    <property type="entry name" value="DNA/RNA polymerases"/>
    <property type="match status" value="1"/>
</dbReference>
<evidence type="ECO:0000256" key="2">
    <source>
        <dbReference type="ARBA" id="ARBA00022695"/>
    </source>
</evidence>
<dbReference type="InterPro" id="IPR000477">
    <property type="entry name" value="RT_dom"/>
</dbReference>
<feature type="domain" description="Reverse transcriptase" evidence="7">
    <location>
        <begin position="1489"/>
        <end position="1589"/>
    </location>
</feature>
<dbReference type="InterPro" id="IPR053134">
    <property type="entry name" value="RNA-dir_DNA_polymerase"/>
</dbReference>
<evidence type="ECO:0000256" key="1">
    <source>
        <dbReference type="ARBA" id="ARBA00022679"/>
    </source>
</evidence>
<keyword evidence="4" id="KW-0255">Endonuclease</keyword>
<evidence type="ECO:0000259" key="7">
    <source>
        <dbReference type="Pfam" id="PF00078"/>
    </source>
</evidence>
<dbReference type="PANTHER" id="PTHR24559">
    <property type="entry name" value="TRANSPOSON TY3-I GAG-POL POLYPROTEIN"/>
    <property type="match status" value="1"/>
</dbReference>
<accession>A0A6L2LN09</accession>
<keyword evidence="2" id="KW-0548">Nucleotidyltransferase</keyword>
<evidence type="ECO:0000256" key="6">
    <source>
        <dbReference type="ARBA" id="ARBA00022918"/>
    </source>
</evidence>
<protein>
    <submittedName>
        <fullName evidence="10">Reverse transcriptase domain-containing protein</fullName>
    </submittedName>
</protein>